<evidence type="ECO:0000313" key="3">
    <source>
        <dbReference type="Proteomes" id="UP000307380"/>
    </source>
</evidence>
<keyword evidence="3" id="KW-1185">Reference proteome</keyword>
<feature type="transmembrane region" description="Helical" evidence="1">
    <location>
        <begin position="99"/>
        <end position="119"/>
    </location>
</feature>
<name>A0A4S4G1E9_9MICO</name>
<reference evidence="2 3" key="1">
    <citation type="submission" date="2019-04" db="EMBL/GenBank/DDBJ databases">
        <authorList>
            <person name="Jiang L."/>
        </authorList>
    </citation>
    <scope>NUCLEOTIDE SEQUENCE [LARGE SCALE GENOMIC DNA]</scope>
    <source>
        <strain evidence="2 3">YIM 131861</strain>
    </source>
</reference>
<evidence type="ECO:0008006" key="4">
    <source>
        <dbReference type="Google" id="ProtNLM"/>
    </source>
</evidence>
<dbReference type="EMBL" id="SSSN01000002">
    <property type="protein sequence ID" value="THG36255.1"/>
    <property type="molecule type" value="Genomic_DNA"/>
</dbReference>
<dbReference type="InterPro" id="IPR046095">
    <property type="entry name" value="DUF6113"/>
</dbReference>
<keyword evidence="1" id="KW-0812">Transmembrane</keyword>
<protein>
    <recommendedName>
        <fullName evidence="4">Histidinol dehydrogenase</fullName>
    </recommendedName>
</protein>
<keyword evidence="1" id="KW-1133">Transmembrane helix</keyword>
<dbReference type="AlphaFoldDB" id="A0A4S4G1E9"/>
<dbReference type="OrthoDB" id="5123489at2"/>
<keyword evidence="1" id="KW-0472">Membrane</keyword>
<evidence type="ECO:0000313" key="2">
    <source>
        <dbReference type="EMBL" id="THG36255.1"/>
    </source>
</evidence>
<dbReference type="Proteomes" id="UP000307380">
    <property type="component" value="Unassembled WGS sequence"/>
</dbReference>
<organism evidence="2 3">
    <name type="scientific">Orlajensenia flava</name>
    <dbReference type="NCBI Taxonomy" id="2565934"/>
    <lineage>
        <taxon>Bacteria</taxon>
        <taxon>Bacillati</taxon>
        <taxon>Actinomycetota</taxon>
        <taxon>Actinomycetes</taxon>
        <taxon>Micrococcales</taxon>
        <taxon>Microbacteriaceae</taxon>
        <taxon>Orlajensenia</taxon>
    </lineage>
</organism>
<feature type="transmembrane region" description="Helical" evidence="1">
    <location>
        <begin position="12"/>
        <end position="31"/>
    </location>
</feature>
<dbReference type="RefSeq" id="WP_136421589.1">
    <property type="nucleotide sequence ID" value="NZ_OZ241748.1"/>
</dbReference>
<sequence length="132" mass="13248">MAEQSSFGSRVGRIALGFVIGAAYGAVGTVAHQSTVAVGGVDLPWGLIVALIGATALLVGLRLVVDDRLVVGACAVGLLGVIVLLSLRSVGGSVLVPNGVSGLVWIIGTAAVAALTIAWPRLPQQHPARQHA</sequence>
<comment type="caution">
    <text evidence="2">The sequence shown here is derived from an EMBL/GenBank/DDBJ whole genome shotgun (WGS) entry which is preliminary data.</text>
</comment>
<evidence type="ECO:0000256" key="1">
    <source>
        <dbReference type="SAM" id="Phobius"/>
    </source>
</evidence>
<feature type="transmembrane region" description="Helical" evidence="1">
    <location>
        <begin position="69"/>
        <end position="87"/>
    </location>
</feature>
<gene>
    <name evidence="2" type="ORF">E6C70_01610</name>
</gene>
<proteinExistence type="predicted"/>
<accession>A0A4S4G1E9</accession>
<feature type="transmembrane region" description="Helical" evidence="1">
    <location>
        <begin position="43"/>
        <end position="64"/>
    </location>
</feature>
<dbReference type="Pfam" id="PF19608">
    <property type="entry name" value="DUF6113"/>
    <property type="match status" value="1"/>
</dbReference>